<evidence type="ECO:0000259" key="2">
    <source>
        <dbReference type="Pfam" id="PF02517"/>
    </source>
</evidence>
<evidence type="ECO:0000313" key="3">
    <source>
        <dbReference type="EMBL" id="ABS63511.1"/>
    </source>
</evidence>
<keyword evidence="4" id="KW-1185">Reference proteome</keyword>
<dbReference type="eggNOG" id="COG1266">
    <property type="taxonomic scope" value="Bacteria"/>
</dbReference>
<reference evidence="3 4" key="1">
    <citation type="journal article" date="2011" name="Stand. Genomic Sci.">
        <title>Complete genome sequence of Parvibaculum lavamentivorans type strain (DS-1(T)).</title>
        <authorList>
            <person name="Schleheck D."/>
            <person name="Weiss M."/>
            <person name="Pitluck S."/>
            <person name="Bruce D."/>
            <person name="Land M.L."/>
            <person name="Han S."/>
            <person name="Saunders E."/>
            <person name="Tapia R."/>
            <person name="Detter C."/>
            <person name="Brettin T."/>
            <person name="Han J."/>
            <person name="Woyke T."/>
            <person name="Goodwin L."/>
            <person name="Pennacchio L."/>
            <person name="Nolan M."/>
            <person name="Cook A.M."/>
            <person name="Kjelleberg S."/>
            <person name="Thomas T."/>
        </authorList>
    </citation>
    <scope>NUCLEOTIDE SEQUENCE [LARGE SCALE GENOMIC DNA]</scope>
    <source>
        <strain evidence="4">DS-1 / DSM 13023 / NCIMB 13966</strain>
    </source>
</reference>
<dbReference type="PANTHER" id="PTHR36435:SF1">
    <property type="entry name" value="CAAX AMINO TERMINAL PROTEASE FAMILY PROTEIN"/>
    <property type="match status" value="1"/>
</dbReference>
<protein>
    <submittedName>
        <fullName evidence="3">Abortive infection protein</fullName>
    </submittedName>
</protein>
<dbReference type="STRING" id="402881.Plav_1896"/>
<feature type="transmembrane region" description="Helical" evidence="1">
    <location>
        <begin position="240"/>
        <end position="258"/>
    </location>
</feature>
<feature type="transmembrane region" description="Helical" evidence="1">
    <location>
        <begin position="64"/>
        <end position="85"/>
    </location>
</feature>
<feature type="domain" description="CAAX prenyl protease 2/Lysostaphin resistance protein A-like" evidence="2">
    <location>
        <begin position="149"/>
        <end position="244"/>
    </location>
</feature>
<feature type="transmembrane region" description="Helical" evidence="1">
    <location>
        <begin position="180"/>
        <end position="200"/>
    </location>
</feature>
<dbReference type="Pfam" id="PF02517">
    <property type="entry name" value="Rce1-like"/>
    <property type="match status" value="1"/>
</dbReference>
<dbReference type="EMBL" id="CP000774">
    <property type="protein sequence ID" value="ABS63511.1"/>
    <property type="molecule type" value="Genomic_DNA"/>
</dbReference>
<sequence length="260" mass="27986">MPGLEEEPASRPPHSWWDIVAVPLLAMAMAAVAAGGAALLYVFMQEIPLAELRETATRAFRSTYVVYGAQAVLYLAIVFSVWVVLALRGYRLLPTHFAATRARSLLAAVAIGAMLAILAVLLLSLLPEDTQRQLVEGSELLMPETVGEALMLLVIAALLAPLVEELYFRGIVLRVLEGRFSFAVAAAITAVFFTLMHGHLFNLPGLGGWVLTGVIFILGMVLAWSVRWSGSLRPAIAMHAAYNFTLLAPGMAAMLTGVQT</sequence>
<evidence type="ECO:0000256" key="1">
    <source>
        <dbReference type="SAM" id="Phobius"/>
    </source>
</evidence>
<dbReference type="KEGG" id="pla:Plav_1896"/>
<dbReference type="GO" id="GO:0080120">
    <property type="term" value="P:CAAX-box protein maturation"/>
    <property type="evidence" value="ECO:0007669"/>
    <property type="project" value="UniProtKB-ARBA"/>
</dbReference>
<feature type="transmembrane region" description="Helical" evidence="1">
    <location>
        <begin position="20"/>
        <end position="44"/>
    </location>
</feature>
<feature type="transmembrane region" description="Helical" evidence="1">
    <location>
        <begin position="146"/>
        <end position="168"/>
    </location>
</feature>
<dbReference type="RefSeq" id="WP_012110807.1">
    <property type="nucleotide sequence ID" value="NC_009719.1"/>
</dbReference>
<organism evidence="3 4">
    <name type="scientific">Parvibaculum lavamentivorans (strain DS-1 / DSM 13023 / NCIMB 13966)</name>
    <dbReference type="NCBI Taxonomy" id="402881"/>
    <lineage>
        <taxon>Bacteria</taxon>
        <taxon>Pseudomonadati</taxon>
        <taxon>Pseudomonadota</taxon>
        <taxon>Alphaproteobacteria</taxon>
        <taxon>Hyphomicrobiales</taxon>
        <taxon>Parvibaculaceae</taxon>
        <taxon>Parvibaculum</taxon>
    </lineage>
</organism>
<name>A7HUC8_PARL1</name>
<proteinExistence type="predicted"/>
<dbReference type="HOGENOM" id="CLU_1068966_0_0_5"/>
<accession>A7HUC8</accession>
<keyword evidence="1" id="KW-0472">Membrane</keyword>
<keyword evidence="1" id="KW-1133">Transmembrane helix</keyword>
<feature type="transmembrane region" description="Helical" evidence="1">
    <location>
        <begin position="105"/>
        <end position="126"/>
    </location>
</feature>
<dbReference type="InterPro" id="IPR052710">
    <property type="entry name" value="CAAX_protease"/>
</dbReference>
<dbReference type="InterPro" id="IPR003675">
    <property type="entry name" value="Rce1/LyrA-like_dom"/>
</dbReference>
<gene>
    <name evidence="3" type="ordered locus">Plav_1896</name>
</gene>
<dbReference type="GO" id="GO:0004175">
    <property type="term" value="F:endopeptidase activity"/>
    <property type="evidence" value="ECO:0007669"/>
    <property type="project" value="UniProtKB-ARBA"/>
</dbReference>
<evidence type="ECO:0000313" key="4">
    <source>
        <dbReference type="Proteomes" id="UP000006377"/>
    </source>
</evidence>
<dbReference type="Proteomes" id="UP000006377">
    <property type="component" value="Chromosome"/>
</dbReference>
<keyword evidence="1" id="KW-0812">Transmembrane</keyword>
<feature type="transmembrane region" description="Helical" evidence="1">
    <location>
        <begin position="206"/>
        <end position="228"/>
    </location>
</feature>
<dbReference type="PANTHER" id="PTHR36435">
    <property type="entry name" value="SLR1288 PROTEIN"/>
    <property type="match status" value="1"/>
</dbReference>
<dbReference type="OrthoDB" id="8160761at2"/>
<dbReference type="AlphaFoldDB" id="A7HUC8"/>